<dbReference type="AlphaFoldDB" id="Q948V9"/>
<dbReference type="EMBL" id="AB048271">
    <property type="protein sequence ID" value="BAB64359.1"/>
    <property type="molecule type" value="Genomic_DNA"/>
</dbReference>
<sequence>MKVHPVFHISLLEPYRELSFPGRVQCLPLSIEIKNHEEYKVLDSR</sequence>
<proteinExistence type="predicted"/>
<organism evidence="1">
    <name type="scientific">Physcomitrium patens</name>
    <name type="common">Spreading-leaved earth moss</name>
    <name type="synonym">Physcomitrella patens</name>
    <dbReference type="NCBI Taxonomy" id="3218"/>
    <lineage>
        <taxon>Eukaryota</taxon>
        <taxon>Viridiplantae</taxon>
        <taxon>Streptophyta</taxon>
        <taxon>Embryophyta</taxon>
        <taxon>Bryophyta</taxon>
        <taxon>Bryophytina</taxon>
        <taxon>Bryopsida</taxon>
        <taxon>Funariidae</taxon>
        <taxon>Funariales</taxon>
        <taxon>Funariaceae</taxon>
        <taxon>Physcomitrium</taxon>
    </lineage>
</organism>
<reference evidence="1" key="1">
    <citation type="journal article" date="2002" name="J. Mol. Evol.">
        <title>A novel gene family in moss (Physcomitrella patens) shows sequence homology and a phylogenetic relationship with the TIR-NBS class of plant disease resistance genes.</title>
        <authorList>
            <person name="Akita M."/>
            <person name="Valkonen J.P.T."/>
        </authorList>
    </citation>
    <scope>NUCLEOTIDE SEQUENCE</scope>
</reference>
<accession>Q948V9</accession>
<evidence type="ECO:0000313" key="1">
    <source>
        <dbReference type="EMBL" id="BAB64359.1"/>
    </source>
</evidence>
<protein>
    <submittedName>
        <fullName evidence="1">Uncharacterized protein</fullName>
    </submittedName>
</protein>
<name>Q948V9_PHYPA</name>